<sequence length="382" mass="43306">KSYIKPSVTSSIKLFSLFLPLIIGFFTYHYVNSGPFLPLSCQFFGLWCPSAKDSLRGFVDPRFEDVKEIFIRNIESGDEVGASVTVYYDNEMVVDLQGGITNFWSGKAYDENTLQLVFSSTKVLTSIVIARLVEQDILDYNEKIATYWPEFAQGNKENVTLSDLMQHCAGVSWLDTEIKIKDLYDLDHFAKILERQPHNFNGKRVRAYHGITRGYYLNEIVRRVDPKHRTVGKIVADEILPAYDIEFHYSITPELHPRVASIYTYPMLRILAKLLLPKWITNEPLPPIFNQMFDSNSVTHKTLVHTSPDKSQPQDWNRIEMLIPEGPSYNGVTNSRSMAKLAAMMANGGKPVISNLTVLTWSLLAGVVQAGTAEVWVCCPPL</sequence>
<reference evidence="1" key="1">
    <citation type="submission" date="2021-06" db="EMBL/GenBank/DDBJ databases">
        <authorList>
            <person name="Kallberg Y."/>
            <person name="Tangrot J."/>
            <person name="Rosling A."/>
        </authorList>
    </citation>
    <scope>NUCLEOTIDE SEQUENCE</scope>
    <source>
        <strain evidence="1">CL356</strain>
    </source>
</reference>
<feature type="non-terminal residue" evidence="1">
    <location>
        <position position="1"/>
    </location>
</feature>
<evidence type="ECO:0000313" key="1">
    <source>
        <dbReference type="EMBL" id="CAG8653206.1"/>
    </source>
</evidence>
<organism evidence="1 2">
    <name type="scientific">Acaulospora colombiana</name>
    <dbReference type="NCBI Taxonomy" id="27376"/>
    <lineage>
        <taxon>Eukaryota</taxon>
        <taxon>Fungi</taxon>
        <taxon>Fungi incertae sedis</taxon>
        <taxon>Mucoromycota</taxon>
        <taxon>Glomeromycotina</taxon>
        <taxon>Glomeromycetes</taxon>
        <taxon>Diversisporales</taxon>
        <taxon>Acaulosporaceae</taxon>
        <taxon>Acaulospora</taxon>
    </lineage>
</organism>
<name>A0ACA9NJ42_9GLOM</name>
<comment type="caution">
    <text evidence="1">The sequence shown here is derived from an EMBL/GenBank/DDBJ whole genome shotgun (WGS) entry which is preliminary data.</text>
</comment>
<dbReference type="EMBL" id="CAJVPT010021123">
    <property type="protein sequence ID" value="CAG8653206.1"/>
    <property type="molecule type" value="Genomic_DNA"/>
</dbReference>
<protein>
    <submittedName>
        <fullName evidence="1">2406_t:CDS:1</fullName>
    </submittedName>
</protein>
<accession>A0ACA9NJ42</accession>
<keyword evidence="2" id="KW-1185">Reference proteome</keyword>
<gene>
    <name evidence="1" type="ORF">ACOLOM_LOCUS8321</name>
</gene>
<evidence type="ECO:0000313" key="2">
    <source>
        <dbReference type="Proteomes" id="UP000789525"/>
    </source>
</evidence>
<proteinExistence type="predicted"/>
<dbReference type="Proteomes" id="UP000789525">
    <property type="component" value="Unassembled WGS sequence"/>
</dbReference>